<dbReference type="Proteomes" id="UP000191812">
    <property type="component" value="Unassembled WGS sequence"/>
</dbReference>
<accession>A0ABM9VGG7</accession>
<name>A0ABM9VGG7_9HYPH</name>
<reference evidence="1 2" key="1">
    <citation type="submission" date="2016-01" db="EMBL/GenBank/DDBJ databases">
        <authorList>
            <person name="Regsiter A."/>
            <person name="william w."/>
        </authorList>
    </citation>
    <scope>NUCLEOTIDE SEQUENCE [LARGE SCALE GENOMIC DNA]</scope>
    <source>
        <strain evidence="1 2">CFBP 6927</strain>
    </source>
</reference>
<dbReference type="EMBL" id="FBWH01000023">
    <property type="protein sequence ID" value="CUX33332.1"/>
    <property type="molecule type" value="Genomic_DNA"/>
</dbReference>
<evidence type="ECO:0000313" key="1">
    <source>
        <dbReference type="EMBL" id="CUX33332.1"/>
    </source>
</evidence>
<sequence>MKRRSGVTGGDIKGVSPICKCLIEFCEKRHRKASAFHIVEPDGRWRRGVSRVIGKGLTAGLFMLTLFGDSSAGWWTAPRCEVI</sequence>
<gene>
    <name evidence="1" type="ORF">AGR13a_Cc30278</name>
</gene>
<organism evidence="1 2">
    <name type="scientific">Agrobacterium genomosp. 13 str. CFBP 6927</name>
    <dbReference type="NCBI Taxonomy" id="1183428"/>
    <lineage>
        <taxon>Bacteria</taxon>
        <taxon>Pseudomonadati</taxon>
        <taxon>Pseudomonadota</taxon>
        <taxon>Alphaproteobacteria</taxon>
        <taxon>Hyphomicrobiales</taxon>
        <taxon>Rhizobiaceae</taxon>
        <taxon>Rhizobium/Agrobacterium group</taxon>
        <taxon>Agrobacterium</taxon>
        <taxon>Agrobacterium tumefaciens complex</taxon>
    </lineage>
</organism>
<evidence type="ECO:0000313" key="2">
    <source>
        <dbReference type="Proteomes" id="UP000191812"/>
    </source>
</evidence>
<comment type="caution">
    <text evidence="1">The sequence shown here is derived from an EMBL/GenBank/DDBJ whole genome shotgun (WGS) entry which is preliminary data.</text>
</comment>
<proteinExistence type="predicted"/>
<protein>
    <submittedName>
        <fullName evidence="1">Uncharacterized protein</fullName>
    </submittedName>
</protein>
<keyword evidence="2" id="KW-1185">Reference proteome</keyword>